<dbReference type="KEGG" id="des:DSOUD_1280"/>
<organism evidence="2 3">
    <name type="scientific">Desulfuromonas soudanensis</name>
    <dbReference type="NCBI Taxonomy" id="1603606"/>
    <lineage>
        <taxon>Bacteria</taxon>
        <taxon>Pseudomonadati</taxon>
        <taxon>Thermodesulfobacteriota</taxon>
        <taxon>Desulfuromonadia</taxon>
        <taxon>Desulfuromonadales</taxon>
        <taxon>Desulfuromonadaceae</taxon>
        <taxon>Desulfuromonas</taxon>
    </lineage>
</organism>
<reference evidence="2 3" key="1">
    <citation type="submission" date="2015-07" db="EMBL/GenBank/DDBJ databases">
        <title>Isolation and Genomic Characterization of a Novel Halophilic Metal-Reducing Deltaproteobacterium from the Deep Subsurface.</title>
        <authorList>
            <person name="Badalamenti J.P."/>
            <person name="Summers Z.M."/>
            <person name="Gralnick J.A."/>
            <person name="Bond D.R."/>
        </authorList>
    </citation>
    <scope>NUCLEOTIDE SEQUENCE [LARGE SCALE GENOMIC DNA]</scope>
    <source>
        <strain evidence="2 3">WTL</strain>
    </source>
</reference>
<dbReference type="Proteomes" id="UP000057158">
    <property type="component" value="Chromosome"/>
</dbReference>
<sequence length="290" mass="31494">MAVADSRHMQLRDGRTLGYAEYGDPCGRPLFYCHGFPGSRLEAAIADETAQRQGIRVISIDRPGIGLSSYLKNRTFADWPADVLELADALGLATFAVLGVSGGSPYAAACAARIPYRLTRVGIVAGISPLSAPEATLRMLPLGRLGLRLAGGSPLLGRIFYAGFCRLIRRDPRRFLEQMAESLPEIDRQALARSEVQRVLVASAQAAVADGSRGGARELVLYSRPWGFLLQEIPREVILWHGELDSIIPPAMGRFLAGSIPKCRPSFFPDEGHYSLPVDHMVEILGALVE</sequence>
<keyword evidence="3" id="KW-1185">Reference proteome</keyword>
<dbReference type="AlphaFoldDB" id="A0A0M5IN27"/>
<dbReference type="PANTHER" id="PTHR45763">
    <property type="entry name" value="HYDROLASE, ALPHA/BETA FOLD FAMILY PROTEIN, EXPRESSED-RELATED"/>
    <property type="match status" value="1"/>
</dbReference>
<dbReference type="SUPFAM" id="SSF53474">
    <property type="entry name" value="alpha/beta-Hydrolases"/>
    <property type="match status" value="1"/>
</dbReference>
<proteinExistence type="predicted"/>
<dbReference type="Gene3D" id="3.40.50.1820">
    <property type="entry name" value="alpha/beta hydrolase"/>
    <property type="match status" value="1"/>
</dbReference>
<feature type="domain" description="AB hydrolase-1" evidence="1">
    <location>
        <begin position="29"/>
        <end position="138"/>
    </location>
</feature>
<dbReference type="PANTHER" id="PTHR45763:SF46">
    <property type="entry name" value="AB HYDROLASE-1 DOMAIN-CONTAINING PROTEIN"/>
    <property type="match status" value="1"/>
</dbReference>
<dbReference type="OrthoDB" id="8107794at2"/>
<dbReference type="InterPro" id="IPR000073">
    <property type="entry name" value="AB_hydrolase_1"/>
</dbReference>
<dbReference type="Pfam" id="PF00561">
    <property type="entry name" value="Abhydrolase_1"/>
    <property type="match status" value="1"/>
</dbReference>
<gene>
    <name evidence="2" type="ORF">DSOUD_1280</name>
</gene>
<dbReference type="EMBL" id="CP010802">
    <property type="protein sequence ID" value="ALC16061.1"/>
    <property type="molecule type" value="Genomic_DNA"/>
</dbReference>
<protein>
    <submittedName>
        <fullName evidence="2">Pimeloyl-ACP methyl ester carboxylesterase</fullName>
    </submittedName>
</protein>
<accession>A0A0M5IN27</accession>
<dbReference type="PATRIC" id="fig|1603606.3.peg.1399"/>
<dbReference type="RefSeq" id="WP_053550210.1">
    <property type="nucleotide sequence ID" value="NZ_CP010802.1"/>
</dbReference>
<dbReference type="InterPro" id="IPR029058">
    <property type="entry name" value="AB_hydrolase_fold"/>
</dbReference>
<dbReference type="STRING" id="1603606.DSOUD_1280"/>
<name>A0A0M5IN27_9BACT</name>
<evidence type="ECO:0000259" key="1">
    <source>
        <dbReference type="Pfam" id="PF00561"/>
    </source>
</evidence>
<evidence type="ECO:0000313" key="3">
    <source>
        <dbReference type="Proteomes" id="UP000057158"/>
    </source>
</evidence>
<evidence type="ECO:0000313" key="2">
    <source>
        <dbReference type="EMBL" id="ALC16061.1"/>
    </source>
</evidence>